<dbReference type="EMBL" id="CM023491">
    <property type="protein sequence ID" value="KAH6941529.1"/>
    <property type="molecule type" value="Genomic_DNA"/>
</dbReference>
<keyword evidence="2" id="KW-1185">Reference proteome</keyword>
<gene>
    <name evidence="1" type="ORF">HPB50_019260</name>
</gene>
<accession>A0ACB7T9H6</accession>
<evidence type="ECO:0000313" key="1">
    <source>
        <dbReference type="EMBL" id="KAH6941529.1"/>
    </source>
</evidence>
<name>A0ACB7T9H6_HYAAI</name>
<proteinExistence type="predicted"/>
<evidence type="ECO:0000313" key="2">
    <source>
        <dbReference type="Proteomes" id="UP000821845"/>
    </source>
</evidence>
<sequence length="302" mass="33054">MKRARTGGSVSRCLAAVMFVWFASALVTGAPANISEKHYESGSPNDDNDVNAGNINGENYNRIHPNVIKAPDTHNITAASVTAATATPTETPAATTTTTTTTPRSVISVVSVTKKVEVTVVYESHCPFSRRFMYGQLLPTFEKMSPFMNLTILPFGKAHVDNVSAPVPHFTCQHGSNECMGNMIETCVVHVVKTQMTVVKILACMSQSYQPHLAGQRCVEGTGVKWSEIQECVTKKGTRYLLETGLETWKIQSYVARVPLVVVDGEMDNYVEYYAQKDLMKLMCEHLPSQEYGMSPCAASGK</sequence>
<protein>
    <submittedName>
        <fullName evidence="1">Uncharacterized protein</fullName>
    </submittedName>
</protein>
<organism evidence="1 2">
    <name type="scientific">Hyalomma asiaticum</name>
    <name type="common">Tick</name>
    <dbReference type="NCBI Taxonomy" id="266040"/>
    <lineage>
        <taxon>Eukaryota</taxon>
        <taxon>Metazoa</taxon>
        <taxon>Ecdysozoa</taxon>
        <taxon>Arthropoda</taxon>
        <taxon>Chelicerata</taxon>
        <taxon>Arachnida</taxon>
        <taxon>Acari</taxon>
        <taxon>Parasitiformes</taxon>
        <taxon>Ixodida</taxon>
        <taxon>Ixodoidea</taxon>
        <taxon>Ixodidae</taxon>
        <taxon>Hyalomminae</taxon>
        <taxon>Hyalomma</taxon>
    </lineage>
</organism>
<comment type="caution">
    <text evidence="1">The sequence shown here is derived from an EMBL/GenBank/DDBJ whole genome shotgun (WGS) entry which is preliminary data.</text>
</comment>
<reference evidence="1" key="1">
    <citation type="submission" date="2020-05" db="EMBL/GenBank/DDBJ databases">
        <title>Large-scale comparative analyses of tick genomes elucidate their genetic diversity and vector capacities.</title>
        <authorList>
            <person name="Jia N."/>
            <person name="Wang J."/>
            <person name="Shi W."/>
            <person name="Du L."/>
            <person name="Sun Y."/>
            <person name="Zhan W."/>
            <person name="Jiang J."/>
            <person name="Wang Q."/>
            <person name="Zhang B."/>
            <person name="Ji P."/>
            <person name="Sakyi L.B."/>
            <person name="Cui X."/>
            <person name="Yuan T."/>
            <person name="Jiang B."/>
            <person name="Yang W."/>
            <person name="Lam T.T.-Y."/>
            <person name="Chang Q."/>
            <person name="Ding S."/>
            <person name="Wang X."/>
            <person name="Zhu J."/>
            <person name="Ruan X."/>
            <person name="Zhao L."/>
            <person name="Wei J."/>
            <person name="Que T."/>
            <person name="Du C."/>
            <person name="Cheng J."/>
            <person name="Dai P."/>
            <person name="Han X."/>
            <person name="Huang E."/>
            <person name="Gao Y."/>
            <person name="Liu J."/>
            <person name="Shao H."/>
            <person name="Ye R."/>
            <person name="Li L."/>
            <person name="Wei W."/>
            <person name="Wang X."/>
            <person name="Wang C."/>
            <person name="Yang T."/>
            <person name="Huo Q."/>
            <person name="Li W."/>
            <person name="Guo W."/>
            <person name="Chen H."/>
            <person name="Zhou L."/>
            <person name="Ni X."/>
            <person name="Tian J."/>
            <person name="Zhou Y."/>
            <person name="Sheng Y."/>
            <person name="Liu T."/>
            <person name="Pan Y."/>
            <person name="Xia L."/>
            <person name="Li J."/>
            <person name="Zhao F."/>
            <person name="Cao W."/>
        </authorList>
    </citation>
    <scope>NUCLEOTIDE SEQUENCE</scope>
    <source>
        <strain evidence="1">Hyas-2018</strain>
    </source>
</reference>
<dbReference type="Proteomes" id="UP000821845">
    <property type="component" value="Chromosome 11"/>
</dbReference>